<evidence type="ECO:0000256" key="1">
    <source>
        <dbReference type="SAM" id="MobiDB-lite"/>
    </source>
</evidence>
<gene>
    <name evidence="2" type="ORF">MCOS_LOCUS4094</name>
</gene>
<feature type="compositionally biased region" description="Polar residues" evidence="1">
    <location>
        <begin position="1"/>
        <end position="20"/>
    </location>
</feature>
<sequence length="137" mass="15120">MVHQNVSPRQPLSTTMSTNLGGPHVGAVTSRPVPPTPGTKVDGPQVTSTGDKYGLFRMPTCKEEYDSCEKRFDWLQSEKALLEKDLHRLTMESGAGRLKPSLGSTAQSEEVFLFLFIWHIFTGLSAPYQISGSHRLS</sequence>
<dbReference type="OrthoDB" id="6257969at2759"/>
<protein>
    <submittedName>
        <fullName evidence="4">Neogenin_C domain-containing protein</fullName>
    </submittedName>
</protein>
<keyword evidence="3" id="KW-1185">Reference proteome</keyword>
<evidence type="ECO:0000313" key="4">
    <source>
        <dbReference type="WBParaSite" id="MCU_012355-RA"/>
    </source>
</evidence>
<reference evidence="2 3" key="1">
    <citation type="submission" date="2018-10" db="EMBL/GenBank/DDBJ databases">
        <authorList>
            <consortium name="Pathogen Informatics"/>
        </authorList>
    </citation>
    <scope>NUCLEOTIDE SEQUENCE [LARGE SCALE GENOMIC DNA]</scope>
</reference>
<dbReference type="Proteomes" id="UP000267029">
    <property type="component" value="Unassembled WGS sequence"/>
</dbReference>
<organism evidence="2 3">
    <name type="scientific">Mesocestoides corti</name>
    <name type="common">Flatworm</name>
    <dbReference type="NCBI Taxonomy" id="53468"/>
    <lineage>
        <taxon>Eukaryota</taxon>
        <taxon>Metazoa</taxon>
        <taxon>Spiralia</taxon>
        <taxon>Lophotrochozoa</taxon>
        <taxon>Platyhelminthes</taxon>
        <taxon>Cestoda</taxon>
        <taxon>Eucestoda</taxon>
        <taxon>Cyclophyllidea</taxon>
        <taxon>Mesocestoididae</taxon>
        <taxon>Mesocestoides</taxon>
    </lineage>
</organism>
<dbReference type="EMBL" id="UXSR01001265">
    <property type="protein sequence ID" value="VDD78091.1"/>
    <property type="molecule type" value="Genomic_DNA"/>
</dbReference>
<feature type="region of interest" description="Disordered" evidence="1">
    <location>
        <begin position="1"/>
        <end position="53"/>
    </location>
</feature>
<proteinExistence type="predicted"/>
<name>A0A0R3UAZ5_MESCO</name>
<evidence type="ECO:0000313" key="3">
    <source>
        <dbReference type="Proteomes" id="UP000267029"/>
    </source>
</evidence>
<dbReference type="AlphaFoldDB" id="A0A0R3UAZ5"/>
<dbReference type="WBParaSite" id="MCU_012355-RA">
    <property type="protein sequence ID" value="MCU_012355-RA"/>
    <property type="gene ID" value="MCU_012355"/>
</dbReference>
<evidence type="ECO:0000313" key="2">
    <source>
        <dbReference type="EMBL" id="VDD78091.1"/>
    </source>
</evidence>
<accession>A0A0R3UAZ5</accession>
<reference evidence="4" key="2">
    <citation type="submission" date="2019-11" db="UniProtKB">
        <authorList>
            <consortium name="WormBaseParasite"/>
        </authorList>
    </citation>
    <scope>IDENTIFICATION</scope>
</reference>